<evidence type="ECO:0000313" key="2">
    <source>
        <dbReference type="Proteomes" id="UP000038045"/>
    </source>
</evidence>
<feature type="region of interest" description="Disordered" evidence="1">
    <location>
        <begin position="1609"/>
        <end position="1631"/>
    </location>
</feature>
<feature type="compositionally biased region" description="Gly residues" evidence="1">
    <location>
        <begin position="1230"/>
        <end position="1240"/>
    </location>
</feature>
<feature type="region of interest" description="Disordered" evidence="1">
    <location>
        <begin position="1290"/>
        <end position="1402"/>
    </location>
</feature>
<sequence length="1793" mass="190141">MLRAPAVRGRLVGAGQSTQPGLGVPSTESAVDRLCERRLGRGRSRLRSGCHGDAGPPAAGACPDLDRGSGRPFTGHGLRMAARRFRPAPSTLLFRRLRIHADRRRIDRSEIGQNEERRPEGRLSVVCRVRSPLGFRSRRRRLGRGGVGGGRLGRSGAGFRRGGAFSGRSFTFSSGRSGGARLAGGVRRRDGETGRALRAQPGDQVDAGLLVADAGEGHLGARHIAARRVDEVIQLVIVPGRGFGLMLGHGVRIGEARAVHGGAADHGEQVRADAVGAARVDGVAGLATREGGFTGGQVGGRQDRAPVDRQGGFGRARSRFIRRVDEMSPPTAKRRSGVFLRGRLLHASATFATGPDVSGRFRTHGDHESADPDSCPYGLNASARQTAGRHCRQADDRAGVGAGHGLGFPRRRGGGRPGDRRGGAGGGRRGCADRSRPAQRLGPHPGGGPGGRRRRPAARWPFRRHRPDWARAAPRPAPSAASARSATASRPKWPPPAPPASAPDRRAGGWRSAPASWPPRPRGSAPADRWPPAPDRRRSRRGCGRSSGLRPSCPPSSARTGRWSGCGRPDPACRAPWPSRPPRRARPEPAPDPAATGRHVRTLRPRGKSAPAPPARSSCLRARRRGPDGRPEPPARPGADLVAGLDRRVADAFQDVADVVDAGVRRCVHLHHVHVLARHDGGVVPPVGAQGQGRLVDRLGFIVERAGQQAGRRRLADAPHPGQHEGVGDTPGGEGVGQGADHRLLPDQILERARPVFAGQDGVGLALGGRRLESLGSGRRLGLRLRFRRGFGRGGRRSGRRRGAEHVVGVGVALLDFGRVFLPRGTIETVIGVAHGPVLARRGAVAHPLAPQRGSEIGGQLAAVVADLLDHLLVQPDIHAGAVRLVAGIAQFVGQLLALSQRGLQADQLHQVDDGGAPVQLLRALLVHEVEDAGDIDLGCGLGRDGGCGGRGRRGRGRRFGGGGCGRRLLLLEDAAENLAENAHSPAPERDEALSADEARAGSVKLGRRTCRDLGRFLEVEAGRAGEQVLVRAVAQVHDEVRLDIAVGEELGLHARRVETRHRAHVQTQGACGDGQIAALQRGVAEGGFTTARFFREPVAGAWRMREQLGQGLVEVDVLGDDQIDRRGQGLGAVALGHVRRQPGLGLGRGDEDEAGGGHVDRRRAELGQIVELADQGLGHGAIAPAVARARLGEQLGQDRPAGQAAGHGPALGPARGARPAEAARAAAGPAGGVSGRDGGQGRQLLGLRLARHARSLLGLFGSGARQHPDLRGRRGRRFVGHGALGRLSRQVPCAGRPAVRPGRRRPGATAHRRADRPGQRRRDGRRRGARGRPGPARHGRRPDDGPLPGRAPVGGGCAGHLAGARRARRRRVGLAGRRHHHPGLAGATARLGPSPDPSPHHPVAQRLGVFQGEGQGGGVAAPGADRIGHDRAALADRQGRARGGVQRGLVLDLGVQASAHQDHLHREPGPQQEAHGRRQRAVGIGAHESGQEPAEQEGHQQAQARREQRPRRQPAPARPRPARSQPIDQGQRPDIAEEQKRPAQRRQIGPLVLQAEHGQHHGHADHQGRTQHHRRHGRDGEAHAHQIVDHDIAPLDLVIGEVQAVEEGLDPPIGRPQRQQQGPDQGEGQLAGGIARQARHLCPEKLSHIRRQHFIEEAELPPGVRRIGEQAVDGDEGAQRREQGQQQEEGHAPGDETDAVAEIAHDGAPQDVDPALVRNLQRALGQATPAGVVGVIVLGRGIARWQGLGPLGPQLQAEAMALSVEQMRRRRARRQSARRGGQIAQHPARRAV</sequence>
<feature type="region of interest" description="Disordered" evidence="1">
    <location>
        <begin position="1"/>
        <end position="29"/>
    </location>
</feature>
<keyword evidence="2" id="KW-1185">Reference proteome</keyword>
<feature type="region of interest" description="Disordered" evidence="1">
    <location>
        <begin position="1197"/>
        <end position="1240"/>
    </location>
</feature>
<feature type="compositionally biased region" description="Gly residues" evidence="1">
    <location>
        <begin position="729"/>
        <end position="738"/>
    </location>
</feature>
<evidence type="ECO:0000256" key="1">
    <source>
        <dbReference type="SAM" id="MobiDB-lite"/>
    </source>
</evidence>
<feature type="compositionally biased region" description="Low complexity" evidence="1">
    <location>
        <begin position="49"/>
        <end position="63"/>
    </location>
</feature>
<feature type="compositionally biased region" description="Basic and acidic residues" evidence="1">
    <location>
        <begin position="1678"/>
        <end position="1695"/>
    </location>
</feature>
<reference evidence="3" key="1">
    <citation type="submission" date="2017-02" db="UniProtKB">
        <authorList>
            <consortium name="WormBaseParasite"/>
        </authorList>
    </citation>
    <scope>IDENTIFICATION</scope>
</reference>
<feature type="region of interest" description="Disordered" evidence="1">
    <location>
        <begin position="1673"/>
        <end position="1695"/>
    </location>
</feature>
<organism evidence="2 3">
    <name type="scientific">Parastrongyloides trichosuri</name>
    <name type="common">Possum-specific nematode worm</name>
    <dbReference type="NCBI Taxonomy" id="131310"/>
    <lineage>
        <taxon>Eukaryota</taxon>
        <taxon>Metazoa</taxon>
        <taxon>Ecdysozoa</taxon>
        <taxon>Nematoda</taxon>
        <taxon>Chromadorea</taxon>
        <taxon>Rhabditida</taxon>
        <taxon>Tylenchina</taxon>
        <taxon>Panagrolaimomorpha</taxon>
        <taxon>Strongyloidoidea</taxon>
        <taxon>Strongyloididae</taxon>
        <taxon>Parastrongyloides</taxon>
    </lineage>
</organism>
<evidence type="ECO:0000313" key="3">
    <source>
        <dbReference type="WBParaSite" id="PTRK_0000549000.1"/>
    </source>
</evidence>
<accession>A0A0N4ZD58</accession>
<feature type="compositionally biased region" description="Basic and acidic residues" evidence="1">
    <location>
        <begin position="1558"/>
        <end position="1569"/>
    </location>
</feature>
<dbReference type="Proteomes" id="UP000038045">
    <property type="component" value="Unplaced"/>
</dbReference>
<feature type="compositionally biased region" description="Basic residues" evidence="1">
    <location>
        <begin position="598"/>
        <end position="607"/>
    </location>
</feature>
<feature type="compositionally biased region" description="Basic residues" evidence="1">
    <location>
        <begin position="1769"/>
        <end position="1778"/>
    </location>
</feature>
<feature type="compositionally biased region" description="Low complexity" evidence="1">
    <location>
        <begin position="470"/>
        <end position="491"/>
    </location>
</feature>
<feature type="compositionally biased region" description="Basic residues" evidence="1">
    <location>
        <begin position="1364"/>
        <end position="1383"/>
    </location>
</feature>
<feature type="region of interest" description="Disordered" evidence="1">
    <location>
        <begin position="1768"/>
        <end position="1793"/>
    </location>
</feature>
<feature type="region of interest" description="Disordered" evidence="1">
    <location>
        <begin position="1558"/>
        <end position="1583"/>
    </location>
</feature>
<feature type="compositionally biased region" description="Basic residues" evidence="1">
    <location>
        <begin position="1302"/>
        <end position="1315"/>
    </location>
</feature>
<feature type="compositionally biased region" description="Basic and acidic residues" evidence="1">
    <location>
        <begin position="714"/>
        <end position="727"/>
    </location>
</feature>
<feature type="compositionally biased region" description="Pro residues" evidence="1">
    <location>
        <begin position="492"/>
        <end position="501"/>
    </location>
</feature>
<feature type="region of interest" description="Disordered" evidence="1">
    <location>
        <begin position="1460"/>
        <end position="1545"/>
    </location>
</feature>
<feature type="compositionally biased region" description="Low complexity" evidence="1">
    <location>
        <begin position="1200"/>
        <end position="1229"/>
    </location>
</feature>
<proteinExistence type="predicted"/>
<feature type="compositionally biased region" description="Low complexity" evidence="1">
    <location>
        <begin position="1611"/>
        <end position="1629"/>
    </location>
</feature>
<feature type="compositionally biased region" description="Basic residues" evidence="1">
    <location>
        <begin position="1323"/>
        <end position="1341"/>
    </location>
</feature>
<feature type="region of interest" description="Disordered" evidence="1">
    <location>
        <begin position="353"/>
        <end position="638"/>
    </location>
</feature>
<dbReference type="WBParaSite" id="PTRK_0000549000.1">
    <property type="protein sequence ID" value="PTRK_0000549000.1"/>
    <property type="gene ID" value="PTRK_0000549000"/>
</dbReference>
<feature type="compositionally biased region" description="Basic residues" evidence="1">
    <location>
        <begin position="451"/>
        <end position="466"/>
    </location>
</feature>
<name>A0A0N4ZD58_PARTI</name>
<feature type="region of interest" description="Disordered" evidence="1">
    <location>
        <begin position="710"/>
        <end position="741"/>
    </location>
</feature>
<protein>
    <submittedName>
        <fullName evidence="3">LigA</fullName>
    </submittedName>
</protein>
<feature type="region of interest" description="Disordered" evidence="1">
    <location>
        <begin position="46"/>
        <end position="68"/>
    </location>
</feature>